<feature type="compositionally biased region" description="Basic and acidic residues" evidence="1">
    <location>
        <begin position="1"/>
        <end position="11"/>
    </location>
</feature>
<sequence length="78" mass="8362">APPATERRNKSSDPGPVPNPLRVKPSPFTAPDSGKVVIYPSSSGGWDEGVIGMQIGEVARLWHVVSKVCVMKALFFIT</sequence>
<feature type="region of interest" description="Disordered" evidence="1">
    <location>
        <begin position="1"/>
        <end position="29"/>
    </location>
</feature>
<dbReference type="AlphaFoldDB" id="A0A816JXQ6"/>
<reference evidence="2" key="1">
    <citation type="submission" date="2021-01" db="EMBL/GenBank/DDBJ databases">
        <authorList>
            <consortium name="Genoscope - CEA"/>
            <person name="William W."/>
        </authorList>
    </citation>
    <scope>NUCLEOTIDE SEQUENCE</scope>
</reference>
<feature type="non-terminal residue" evidence="2">
    <location>
        <position position="78"/>
    </location>
</feature>
<name>A0A816JXQ6_BRANA</name>
<evidence type="ECO:0000256" key="1">
    <source>
        <dbReference type="SAM" id="MobiDB-lite"/>
    </source>
</evidence>
<dbReference type="EMBL" id="HG994366">
    <property type="protein sequence ID" value="CAF1912490.1"/>
    <property type="molecule type" value="Genomic_DNA"/>
</dbReference>
<protein>
    <submittedName>
        <fullName evidence="2">(rape) hypothetical protein</fullName>
    </submittedName>
</protein>
<gene>
    <name evidence="2" type="ORF">DARMORV10_C02P33710.1</name>
</gene>
<accession>A0A816JXQ6</accession>
<organism evidence="2">
    <name type="scientific">Brassica napus</name>
    <name type="common">Rape</name>
    <dbReference type="NCBI Taxonomy" id="3708"/>
    <lineage>
        <taxon>Eukaryota</taxon>
        <taxon>Viridiplantae</taxon>
        <taxon>Streptophyta</taxon>
        <taxon>Embryophyta</taxon>
        <taxon>Tracheophyta</taxon>
        <taxon>Spermatophyta</taxon>
        <taxon>Magnoliopsida</taxon>
        <taxon>eudicotyledons</taxon>
        <taxon>Gunneridae</taxon>
        <taxon>Pentapetalae</taxon>
        <taxon>rosids</taxon>
        <taxon>malvids</taxon>
        <taxon>Brassicales</taxon>
        <taxon>Brassicaceae</taxon>
        <taxon>Brassiceae</taxon>
        <taxon>Brassica</taxon>
    </lineage>
</organism>
<dbReference type="Proteomes" id="UP001295469">
    <property type="component" value="Chromosome C02"/>
</dbReference>
<proteinExistence type="predicted"/>
<evidence type="ECO:0000313" key="2">
    <source>
        <dbReference type="EMBL" id="CAF1912490.1"/>
    </source>
</evidence>